<gene>
    <name evidence="1" type="ORF">HDF12_000582</name>
</gene>
<name>A0A7Y9T1M8_9BACT</name>
<reference evidence="1 2" key="1">
    <citation type="submission" date="2020-07" db="EMBL/GenBank/DDBJ databases">
        <title>Genomic Encyclopedia of Type Strains, Phase IV (KMG-V): Genome sequencing to study the core and pangenomes of soil and plant-associated prokaryotes.</title>
        <authorList>
            <person name="Whitman W."/>
        </authorList>
    </citation>
    <scope>NUCLEOTIDE SEQUENCE [LARGE SCALE GENOMIC DNA]</scope>
    <source>
        <strain evidence="1 2">M8UP30</strain>
    </source>
</reference>
<proteinExistence type="predicted"/>
<organism evidence="1 2">
    <name type="scientific">Tunturiibacter lichenicola</name>
    <dbReference type="NCBI Taxonomy" id="2051959"/>
    <lineage>
        <taxon>Bacteria</taxon>
        <taxon>Pseudomonadati</taxon>
        <taxon>Acidobacteriota</taxon>
        <taxon>Terriglobia</taxon>
        <taxon>Terriglobales</taxon>
        <taxon>Acidobacteriaceae</taxon>
        <taxon>Tunturiibacter</taxon>
    </lineage>
</organism>
<accession>A0A7Y9T1M8</accession>
<evidence type="ECO:0000313" key="2">
    <source>
        <dbReference type="Proteomes" id="UP000534186"/>
    </source>
</evidence>
<dbReference type="EMBL" id="JACCCV010000001">
    <property type="protein sequence ID" value="NYF50217.1"/>
    <property type="molecule type" value="Genomic_DNA"/>
</dbReference>
<dbReference type="Proteomes" id="UP000534186">
    <property type="component" value="Unassembled WGS sequence"/>
</dbReference>
<dbReference type="Gene3D" id="3.10.450.50">
    <property type="match status" value="1"/>
</dbReference>
<sequence>MKNIDKEVEDFLKRFQINANVGSAEEIVEQFADVFMSADPSGARAVPSSKLLMAIPLRKKLFEGVGGGATALVSVEQTMLDNRYVLLKTEWQMKLDRGSGPGDGLTLRSTFVLYRSDDGLKIVFYLNHEDLMSLLRERGSLPPDKT</sequence>
<evidence type="ECO:0000313" key="1">
    <source>
        <dbReference type="EMBL" id="NYF50217.1"/>
    </source>
</evidence>
<protein>
    <recommendedName>
        <fullName evidence="3">Nuclear transport factor 2 family protein</fullName>
    </recommendedName>
</protein>
<dbReference type="AlphaFoldDB" id="A0A7Y9T1M8"/>
<evidence type="ECO:0008006" key="3">
    <source>
        <dbReference type="Google" id="ProtNLM"/>
    </source>
</evidence>
<comment type="caution">
    <text evidence="1">The sequence shown here is derived from an EMBL/GenBank/DDBJ whole genome shotgun (WGS) entry which is preliminary data.</text>
</comment>